<dbReference type="EMBL" id="KZ857412">
    <property type="protein sequence ID" value="RDX48367.1"/>
    <property type="molecule type" value="Genomic_DNA"/>
</dbReference>
<dbReference type="Proteomes" id="UP000256964">
    <property type="component" value="Unassembled WGS sequence"/>
</dbReference>
<accession>A0A371D752</accession>
<reference evidence="2 3" key="1">
    <citation type="journal article" date="2018" name="Biotechnol. Biofuels">
        <title>Integrative visual omics of the white-rot fungus Polyporus brumalis exposes the biotechnological potential of its oxidative enzymes for delignifying raw plant biomass.</title>
        <authorList>
            <person name="Miyauchi S."/>
            <person name="Rancon A."/>
            <person name="Drula E."/>
            <person name="Hage H."/>
            <person name="Chaduli D."/>
            <person name="Favel A."/>
            <person name="Grisel S."/>
            <person name="Henrissat B."/>
            <person name="Herpoel-Gimbert I."/>
            <person name="Ruiz-Duenas F.J."/>
            <person name="Chevret D."/>
            <person name="Hainaut M."/>
            <person name="Lin J."/>
            <person name="Wang M."/>
            <person name="Pangilinan J."/>
            <person name="Lipzen A."/>
            <person name="Lesage-Meessen L."/>
            <person name="Navarro D."/>
            <person name="Riley R."/>
            <person name="Grigoriev I.V."/>
            <person name="Zhou S."/>
            <person name="Raouche S."/>
            <person name="Rosso M.N."/>
        </authorList>
    </citation>
    <scope>NUCLEOTIDE SEQUENCE [LARGE SCALE GENOMIC DNA]</scope>
    <source>
        <strain evidence="2 3">BRFM 1820</strain>
    </source>
</reference>
<protein>
    <submittedName>
        <fullName evidence="2">Uncharacterized protein</fullName>
    </submittedName>
</protein>
<feature type="region of interest" description="Disordered" evidence="1">
    <location>
        <begin position="38"/>
        <end position="73"/>
    </location>
</feature>
<organism evidence="2 3">
    <name type="scientific">Lentinus brumalis</name>
    <dbReference type="NCBI Taxonomy" id="2498619"/>
    <lineage>
        <taxon>Eukaryota</taxon>
        <taxon>Fungi</taxon>
        <taxon>Dikarya</taxon>
        <taxon>Basidiomycota</taxon>
        <taxon>Agaricomycotina</taxon>
        <taxon>Agaricomycetes</taxon>
        <taxon>Polyporales</taxon>
        <taxon>Polyporaceae</taxon>
        <taxon>Lentinus</taxon>
    </lineage>
</organism>
<keyword evidence="3" id="KW-1185">Reference proteome</keyword>
<name>A0A371D752_9APHY</name>
<proteinExistence type="predicted"/>
<evidence type="ECO:0000313" key="2">
    <source>
        <dbReference type="EMBL" id="RDX48367.1"/>
    </source>
</evidence>
<evidence type="ECO:0000313" key="3">
    <source>
        <dbReference type="Proteomes" id="UP000256964"/>
    </source>
</evidence>
<feature type="compositionally biased region" description="Basic and acidic residues" evidence="1">
    <location>
        <begin position="38"/>
        <end position="67"/>
    </location>
</feature>
<gene>
    <name evidence="2" type="ORF">OH76DRAFT_669524</name>
</gene>
<evidence type="ECO:0000256" key="1">
    <source>
        <dbReference type="SAM" id="MobiDB-lite"/>
    </source>
</evidence>
<sequence>MHCTLLISCLVEFPKRETFKKSLVYGDSEGLYTSSRLSRDVRRRDGQTQRALERGEKVELDAGKASDRQSSTRALDRAASSVLHVALDGTGERAGMMKVLCIRRRDRFKGESPTPERIAHCTSTVCLFATRLLVRPMLVMVKRGHLGETYAARLGLSQASKLVTRLWSMS</sequence>
<dbReference type="AlphaFoldDB" id="A0A371D752"/>